<sequence>MGKKALAVVPALKADAKLGRFHGDATDKPLYTVVTWSTSPQENAAAATSPQARKRQLAIVGATKLLEMQRLQAPADARSWFIGNDVQQDGSLMVLTPLDPLFVLLMSTWRQKERFMALYELFSHGQNTWWLQLAACNQAKIETICEVQCAGDDDTLDNLFVKANVVKILQWLRAKVTRVATTLAKQAAENAKQSNSGFDANFVLPGVPAATAEPVVSEAPMIDATKFHRDAIELIADYLPEDVTDLLYQQFNLKKEVPAAPQSVASAANPHESFQRFDRRLQSETSAAASSNKRTPPSVAAATKKKSKLANVDRSGMKSLTSFFTKK</sequence>
<dbReference type="Gene3D" id="1.10.20.120">
    <property type="match status" value="1"/>
</dbReference>
<protein>
    <recommendedName>
        <fullName evidence="2">Rnh202 triple barrel domain-containing protein</fullName>
    </recommendedName>
</protein>
<proteinExistence type="predicted"/>
<dbReference type="PANTHER" id="PTHR13383">
    <property type="entry name" value="RIBONUCLEASE H2 SUBUNIT B"/>
    <property type="match status" value="1"/>
</dbReference>
<dbReference type="EMBL" id="GL376585">
    <property type="status" value="NOT_ANNOTATED_CDS"/>
    <property type="molecule type" value="Genomic_DNA"/>
</dbReference>
<feature type="domain" description="Rnh202 triple barrel" evidence="2">
    <location>
        <begin position="53"/>
        <end position="99"/>
    </location>
</feature>
<dbReference type="GO" id="GO:0006401">
    <property type="term" value="P:RNA catabolic process"/>
    <property type="evidence" value="ECO:0007669"/>
    <property type="project" value="TreeGrafter"/>
</dbReference>
<evidence type="ECO:0000259" key="2">
    <source>
        <dbReference type="Pfam" id="PF17745"/>
    </source>
</evidence>
<name>K3WRE3_GLOUD</name>
<dbReference type="AlphaFoldDB" id="K3WRE3"/>
<evidence type="ECO:0000313" key="4">
    <source>
        <dbReference type="Proteomes" id="UP000019132"/>
    </source>
</evidence>
<dbReference type="STRING" id="431595.K3WRE3"/>
<feature type="region of interest" description="Disordered" evidence="1">
    <location>
        <begin position="278"/>
        <end position="313"/>
    </location>
</feature>
<dbReference type="OMA" id="NVDRTGM"/>
<dbReference type="Proteomes" id="UP000019132">
    <property type="component" value="Unassembled WGS sequence"/>
</dbReference>
<dbReference type="VEuPathDB" id="FungiDB:PYU1_G007521"/>
<accession>K3WRE3</accession>
<dbReference type="EnsemblProtists" id="PYU1_T007537">
    <property type="protein sequence ID" value="PYU1_T007537"/>
    <property type="gene ID" value="PYU1_G007521"/>
</dbReference>
<dbReference type="PANTHER" id="PTHR13383:SF11">
    <property type="entry name" value="RIBONUCLEASE H2 SUBUNIT B"/>
    <property type="match status" value="1"/>
</dbReference>
<dbReference type="eggNOG" id="KOG4705">
    <property type="taxonomic scope" value="Eukaryota"/>
</dbReference>
<keyword evidence="4" id="KW-1185">Reference proteome</keyword>
<dbReference type="InParanoid" id="K3WRE3"/>
<dbReference type="InterPro" id="IPR041195">
    <property type="entry name" value="Rnh202_N"/>
</dbReference>
<evidence type="ECO:0000313" key="3">
    <source>
        <dbReference type="EnsemblProtists" id="PYU1_T007537"/>
    </source>
</evidence>
<dbReference type="GO" id="GO:0005654">
    <property type="term" value="C:nucleoplasm"/>
    <property type="evidence" value="ECO:0007669"/>
    <property type="project" value="TreeGrafter"/>
</dbReference>
<reference evidence="4" key="2">
    <citation type="submission" date="2010-04" db="EMBL/GenBank/DDBJ databases">
        <authorList>
            <person name="Buell R."/>
            <person name="Hamilton J."/>
            <person name="Hostetler J."/>
        </authorList>
    </citation>
    <scope>NUCLEOTIDE SEQUENCE [LARGE SCALE GENOMIC DNA]</scope>
    <source>
        <strain evidence="4">DAOM:BR144</strain>
    </source>
</reference>
<dbReference type="GO" id="GO:0032299">
    <property type="term" value="C:ribonuclease H2 complex"/>
    <property type="evidence" value="ECO:0007669"/>
    <property type="project" value="InterPro"/>
</dbReference>
<dbReference type="Gene3D" id="2.20.25.530">
    <property type="match status" value="1"/>
</dbReference>
<dbReference type="HOGENOM" id="CLU_059670_0_0_1"/>
<dbReference type="Pfam" id="PF17745">
    <property type="entry name" value="Ydr279_N"/>
    <property type="match status" value="1"/>
</dbReference>
<evidence type="ECO:0000256" key="1">
    <source>
        <dbReference type="SAM" id="MobiDB-lite"/>
    </source>
</evidence>
<organism evidence="3 4">
    <name type="scientific">Globisporangium ultimum (strain ATCC 200006 / CBS 805.95 / DAOM BR144)</name>
    <name type="common">Pythium ultimum</name>
    <dbReference type="NCBI Taxonomy" id="431595"/>
    <lineage>
        <taxon>Eukaryota</taxon>
        <taxon>Sar</taxon>
        <taxon>Stramenopiles</taxon>
        <taxon>Oomycota</taxon>
        <taxon>Peronosporomycetes</taxon>
        <taxon>Pythiales</taxon>
        <taxon>Pythiaceae</taxon>
        <taxon>Globisporangium</taxon>
    </lineage>
</organism>
<reference evidence="4" key="1">
    <citation type="journal article" date="2010" name="Genome Biol.">
        <title>Genome sequence of the necrotrophic plant pathogen Pythium ultimum reveals original pathogenicity mechanisms and effector repertoire.</title>
        <authorList>
            <person name="Levesque C.A."/>
            <person name="Brouwer H."/>
            <person name="Cano L."/>
            <person name="Hamilton J.P."/>
            <person name="Holt C."/>
            <person name="Huitema E."/>
            <person name="Raffaele S."/>
            <person name="Robideau G.P."/>
            <person name="Thines M."/>
            <person name="Win J."/>
            <person name="Zerillo M.M."/>
            <person name="Beakes G.W."/>
            <person name="Boore J.L."/>
            <person name="Busam D."/>
            <person name="Dumas B."/>
            <person name="Ferriera S."/>
            <person name="Fuerstenberg S.I."/>
            <person name="Gachon C.M."/>
            <person name="Gaulin E."/>
            <person name="Govers F."/>
            <person name="Grenville-Briggs L."/>
            <person name="Horner N."/>
            <person name="Hostetler J."/>
            <person name="Jiang R.H."/>
            <person name="Johnson J."/>
            <person name="Krajaejun T."/>
            <person name="Lin H."/>
            <person name="Meijer H.J."/>
            <person name="Moore B."/>
            <person name="Morris P."/>
            <person name="Phuntmart V."/>
            <person name="Puiu D."/>
            <person name="Shetty J."/>
            <person name="Stajich J.E."/>
            <person name="Tripathy S."/>
            <person name="Wawra S."/>
            <person name="van West P."/>
            <person name="Whitty B.R."/>
            <person name="Coutinho P.M."/>
            <person name="Henrissat B."/>
            <person name="Martin F."/>
            <person name="Thomas P.D."/>
            <person name="Tyler B.M."/>
            <person name="De Vries R.P."/>
            <person name="Kamoun S."/>
            <person name="Yandell M."/>
            <person name="Tisserat N."/>
            <person name="Buell C.R."/>
        </authorList>
    </citation>
    <scope>NUCLEOTIDE SEQUENCE</scope>
    <source>
        <strain evidence="4">DAOM:BR144</strain>
    </source>
</reference>
<dbReference type="InterPro" id="IPR040456">
    <property type="entry name" value="RNase_H2_suB"/>
</dbReference>
<reference evidence="3" key="3">
    <citation type="submission" date="2015-02" db="UniProtKB">
        <authorList>
            <consortium name="EnsemblProtists"/>
        </authorList>
    </citation>
    <scope>IDENTIFICATION</scope>
    <source>
        <strain evidence="3">DAOM BR144</strain>
    </source>
</reference>
<feature type="compositionally biased region" description="Polar residues" evidence="1">
    <location>
        <begin position="283"/>
        <end position="295"/>
    </location>
</feature>